<organism evidence="1 2">
    <name type="scientific">Limosilactobacillus reuteri</name>
    <name type="common">Lactobacillus reuteri</name>
    <dbReference type="NCBI Taxonomy" id="1598"/>
    <lineage>
        <taxon>Bacteria</taxon>
        <taxon>Bacillati</taxon>
        <taxon>Bacillota</taxon>
        <taxon>Bacilli</taxon>
        <taxon>Lactobacillales</taxon>
        <taxon>Lactobacillaceae</taxon>
        <taxon>Limosilactobacillus</taxon>
    </lineage>
</organism>
<dbReference type="EMBL" id="WJNA01000028">
    <property type="protein sequence ID" value="MRH09745.1"/>
    <property type="molecule type" value="Genomic_DNA"/>
</dbReference>
<comment type="caution">
    <text evidence="1">The sequence shown here is derived from an EMBL/GenBank/DDBJ whole genome shotgun (WGS) entry which is preliminary data.</text>
</comment>
<dbReference type="Proteomes" id="UP000472879">
    <property type="component" value="Unassembled WGS sequence"/>
</dbReference>
<protein>
    <submittedName>
        <fullName evidence="1">DUF4065 domain-containing protein</fullName>
    </submittedName>
</protein>
<sequence length="142" mass="16686">MSMDNFAKHIISVVHNKDQEITNLQLQKIMYFSLQYALRNNLFTQQQLHDIYDEPFLVWRYGPVVKNIYEKYKIYGSDPITENDTQSPKLNVLNSEIIKLSNEDVFDLVDKSHSEHYWKANENKIVGWRSNVAYSLGDIING</sequence>
<dbReference type="AlphaFoldDB" id="A0A6L5P5K3"/>
<evidence type="ECO:0000313" key="2">
    <source>
        <dbReference type="Proteomes" id="UP000472879"/>
    </source>
</evidence>
<evidence type="ECO:0000313" key="1">
    <source>
        <dbReference type="EMBL" id="MRH09745.1"/>
    </source>
</evidence>
<accession>A0A6L5P5K3</accession>
<dbReference type="RefSeq" id="WP_153705206.1">
    <property type="nucleotide sequence ID" value="NZ_WJNA01000028.1"/>
</dbReference>
<gene>
    <name evidence="1" type="ORF">GIX81_09945</name>
</gene>
<reference evidence="1 2" key="1">
    <citation type="submission" date="2019-11" db="EMBL/GenBank/DDBJ databases">
        <title>Draft genome sequence of 12 host-associated Lactobacillus reuteri rodent strains.</title>
        <authorList>
            <person name="Zhang S."/>
            <person name="Ozcam M."/>
            <person name="Van Pijkeren J.P."/>
        </authorList>
    </citation>
    <scope>NUCLEOTIDE SEQUENCE [LARGE SCALE GENOMIC DNA]</scope>
    <source>
        <strain evidence="1 2">Lr4020</strain>
    </source>
</reference>
<proteinExistence type="predicted"/>
<name>A0A6L5P5K3_LIMRT</name>